<evidence type="ECO:0000256" key="4">
    <source>
        <dbReference type="ARBA" id="ARBA00022989"/>
    </source>
</evidence>
<keyword evidence="3 6" id="KW-0812">Transmembrane</keyword>
<feature type="transmembrane region" description="Helical" evidence="6">
    <location>
        <begin position="146"/>
        <end position="168"/>
    </location>
</feature>
<gene>
    <name evidence="9" type="ORF">GCM10023198_56940</name>
</gene>
<dbReference type="PROSITE" id="PS50928">
    <property type="entry name" value="ABC_TM1"/>
    <property type="match status" value="1"/>
</dbReference>
<dbReference type="SUPFAM" id="SSF161098">
    <property type="entry name" value="MetI-like"/>
    <property type="match status" value="1"/>
</dbReference>
<dbReference type="PANTHER" id="PTHR30177:SF4">
    <property type="entry name" value="OSMOPROTECTANT IMPORT PERMEASE PROTEIN OSMW"/>
    <property type="match status" value="1"/>
</dbReference>
<dbReference type="Pfam" id="PF00528">
    <property type="entry name" value="BPD_transp_1"/>
    <property type="match status" value="1"/>
</dbReference>
<comment type="caution">
    <text evidence="9">The sequence shown here is derived from an EMBL/GenBank/DDBJ whole genome shotgun (WGS) entry which is preliminary data.</text>
</comment>
<dbReference type="CDD" id="cd06261">
    <property type="entry name" value="TM_PBP2"/>
    <property type="match status" value="1"/>
</dbReference>
<feature type="compositionally biased region" description="Low complexity" evidence="7">
    <location>
        <begin position="1"/>
        <end position="12"/>
    </location>
</feature>
<keyword evidence="4 6" id="KW-1133">Transmembrane helix</keyword>
<dbReference type="PANTHER" id="PTHR30177">
    <property type="entry name" value="GLYCINE BETAINE/L-PROLINE TRANSPORT SYSTEM PERMEASE PROTEIN PROW"/>
    <property type="match status" value="1"/>
</dbReference>
<comment type="similarity">
    <text evidence="6">Belongs to the binding-protein-dependent transport system permease family.</text>
</comment>
<dbReference type="InterPro" id="IPR035906">
    <property type="entry name" value="MetI-like_sf"/>
</dbReference>
<evidence type="ECO:0000313" key="9">
    <source>
        <dbReference type="EMBL" id="GAA4724512.1"/>
    </source>
</evidence>
<feature type="transmembrane region" description="Helical" evidence="6">
    <location>
        <begin position="218"/>
        <end position="236"/>
    </location>
</feature>
<dbReference type="InterPro" id="IPR051204">
    <property type="entry name" value="ABC_transp_perm/SBD"/>
</dbReference>
<dbReference type="Gene3D" id="1.10.3720.10">
    <property type="entry name" value="MetI-like"/>
    <property type="match status" value="1"/>
</dbReference>
<dbReference type="EMBL" id="BAABHM010000036">
    <property type="protein sequence ID" value="GAA4724512.1"/>
    <property type="molecule type" value="Genomic_DNA"/>
</dbReference>
<evidence type="ECO:0000259" key="8">
    <source>
        <dbReference type="PROSITE" id="PS50928"/>
    </source>
</evidence>
<feature type="transmembrane region" description="Helical" evidence="6">
    <location>
        <begin position="39"/>
        <end position="59"/>
    </location>
</feature>
<protein>
    <submittedName>
        <fullName evidence="9">ABC transporter permease</fullName>
    </submittedName>
</protein>
<keyword evidence="2 6" id="KW-0813">Transport</keyword>
<feature type="domain" description="ABC transmembrane type-1" evidence="8">
    <location>
        <begin position="81"/>
        <end position="262"/>
    </location>
</feature>
<evidence type="ECO:0000256" key="5">
    <source>
        <dbReference type="ARBA" id="ARBA00023136"/>
    </source>
</evidence>
<evidence type="ECO:0000256" key="3">
    <source>
        <dbReference type="ARBA" id="ARBA00022692"/>
    </source>
</evidence>
<dbReference type="Proteomes" id="UP001500843">
    <property type="component" value="Unassembled WGS sequence"/>
</dbReference>
<organism evidence="9 10">
    <name type="scientific">Promicromonospora umidemergens</name>
    <dbReference type="NCBI Taxonomy" id="629679"/>
    <lineage>
        <taxon>Bacteria</taxon>
        <taxon>Bacillati</taxon>
        <taxon>Actinomycetota</taxon>
        <taxon>Actinomycetes</taxon>
        <taxon>Micrococcales</taxon>
        <taxon>Promicromonosporaceae</taxon>
        <taxon>Promicromonospora</taxon>
    </lineage>
</organism>
<feature type="transmembrane region" description="Helical" evidence="6">
    <location>
        <begin position="118"/>
        <end position="140"/>
    </location>
</feature>
<sequence length="274" mass="28387">MADTALATQALPGTGGTAGTPGTAGAPGRAESRRGGSPLSWFGMPVLLAVILGGTYLWVSSLELDTIEQRTLNVEQLTRSTIEHLHLTAVSTAIVIVLAIPLGVLLSRPFARPVVPAVLGIANIGQGVPSFGLITIVILWTSLGFWPMIIGLVACSTLPILRNTMVGLEQVDRTAVKASRGMGMSPLQVLLKVELPLAFPVMIAGIRTALIINVGTAALGTFFGQGGLGFIIYNGITLNRTPVLVTGVVLVSALALLIDYLAGALGRLLAPRGL</sequence>
<dbReference type="InterPro" id="IPR000515">
    <property type="entry name" value="MetI-like"/>
</dbReference>
<evidence type="ECO:0000256" key="6">
    <source>
        <dbReference type="RuleBase" id="RU363032"/>
    </source>
</evidence>
<dbReference type="RefSeq" id="WP_253872593.1">
    <property type="nucleotide sequence ID" value="NZ_BAABHM010000036.1"/>
</dbReference>
<evidence type="ECO:0000256" key="1">
    <source>
        <dbReference type="ARBA" id="ARBA00004141"/>
    </source>
</evidence>
<proteinExistence type="inferred from homology"/>
<evidence type="ECO:0000256" key="7">
    <source>
        <dbReference type="SAM" id="MobiDB-lite"/>
    </source>
</evidence>
<reference evidence="10" key="1">
    <citation type="journal article" date="2019" name="Int. J. Syst. Evol. Microbiol.">
        <title>The Global Catalogue of Microorganisms (GCM) 10K type strain sequencing project: providing services to taxonomists for standard genome sequencing and annotation.</title>
        <authorList>
            <consortium name="The Broad Institute Genomics Platform"/>
            <consortium name="The Broad Institute Genome Sequencing Center for Infectious Disease"/>
            <person name="Wu L."/>
            <person name="Ma J."/>
        </authorList>
    </citation>
    <scope>NUCLEOTIDE SEQUENCE [LARGE SCALE GENOMIC DNA]</scope>
    <source>
        <strain evidence="10">JCM 17975</strain>
    </source>
</reference>
<feature type="transmembrane region" description="Helical" evidence="6">
    <location>
        <begin position="85"/>
        <end position="106"/>
    </location>
</feature>
<comment type="subcellular location">
    <subcellularLocation>
        <location evidence="6">Cell membrane</location>
        <topology evidence="6">Multi-pass membrane protein</topology>
    </subcellularLocation>
    <subcellularLocation>
        <location evidence="1">Membrane</location>
        <topology evidence="1">Multi-pass membrane protein</topology>
    </subcellularLocation>
</comment>
<feature type="region of interest" description="Disordered" evidence="7">
    <location>
        <begin position="1"/>
        <end position="32"/>
    </location>
</feature>
<evidence type="ECO:0000256" key="2">
    <source>
        <dbReference type="ARBA" id="ARBA00022448"/>
    </source>
</evidence>
<keyword evidence="10" id="KW-1185">Reference proteome</keyword>
<evidence type="ECO:0000313" key="10">
    <source>
        <dbReference type="Proteomes" id="UP001500843"/>
    </source>
</evidence>
<name>A0ABP8Y954_9MICO</name>
<feature type="transmembrane region" description="Helical" evidence="6">
    <location>
        <begin position="243"/>
        <end position="265"/>
    </location>
</feature>
<accession>A0ABP8Y954</accession>
<keyword evidence="5 6" id="KW-0472">Membrane</keyword>